<dbReference type="RefSeq" id="WP_408622017.1">
    <property type="nucleotide sequence ID" value="NZ_JBEQCT010000001.1"/>
</dbReference>
<accession>A0ABW9G3A7</accession>
<organism evidence="1 2">
    <name type="scientific">Celerinatantimonas yamalensis</name>
    <dbReference type="NCBI Taxonomy" id="559956"/>
    <lineage>
        <taxon>Bacteria</taxon>
        <taxon>Pseudomonadati</taxon>
        <taxon>Pseudomonadota</taxon>
        <taxon>Gammaproteobacteria</taxon>
        <taxon>Celerinatantimonadaceae</taxon>
        <taxon>Celerinatantimonas</taxon>
    </lineage>
</organism>
<evidence type="ECO:0000313" key="1">
    <source>
        <dbReference type="EMBL" id="MFM2483864.1"/>
    </source>
</evidence>
<dbReference type="PANTHER" id="PTHR43235">
    <property type="entry name" value="GLUTAMINE AMIDOTRANSFERASE PB2B2.05-RELATED"/>
    <property type="match status" value="1"/>
</dbReference>
<proteinExistence type="predicted"/>
<dbReference type="InterPro" id="IPR044668">
    <property type="entry name" value="PuuD-like"/>
</dbReference>
<evidence type="ECO:0000313" key="2">
    <source>
        <dbReference type="Proteomes" id="UP001629953"/>
    </source>
</evidence>
<protein>
    <submittedName>
        <fullName evidence="1">Type 1 glutamine amidotransferase</fullName>
    </submittedName>
</protein>
<dbReference type="InterPro" id="IPR011697">
    <property type="entry name" value="Peptidase_C26"/>
</dbReference>
<keyword evidence="1" id="KW-0315">Glutamine amidotransferase</keyword>
<dbReference type="CDD" id="cd01745">
    <property type="entry name" value="GATase1_2"/>
    <property type="match status" value="1"/>
</dbReference>
<dbReference type="Gene3D" id="3.40.50.880">
    <property type="match status" value="1"/>
</dbReference>
<gene>
    <name evidence="1" type="ORF">ABUE30_02080</name>
</gene>
<name>A0ABW9G3A7_9GAMM</name>
<sequence>MATTRSNRAKPLIGVTGNADRTSPSWLALATILYWCGAIPKRISVRHPVNINRLDALIISGGDDIHPTLYGQQAMPTATYDRPRDDLECHYIRYAIEQQLPLLGICRGYQLLNVVCGGNLYDDIRTLRQYTSNWGTILPRKNAYVVKPSTMNQIMGSEHIRINSLHHQAVCQLAPGFKATARDKDDFIQAIEREQHSGQTIIGVQWHPEYLLYQYRQRQLFHWLVTQAKHRQQLKASN</sequence>
<dbReference type="SUPFAM" id="SSF52317">
    <property type="entry name" value="Class I glutamine amidotransferase-like"/>
    <property type="match status" value="1"/>
</dbReference>
<comment type="caution">
    <text evidence="1">The sequence shown here is derived from an EMBL/GenBank/DDBJ whole genome shotgun (WGS) entry which is preliminary data.</text>
</comment>
<reference evidence="1 2" key="1">
    <citation type="journal article" date="2013" name="Int. J. Syst. Evol. Microbiol.">
        <title>Celerinatantimonas yamalensis sp. nov., a cold-adapted diazotrophic bacterium from a cold permafrost brine.</title>
        <authorList>
            <person name="Shcherbakova V."/>
            <person name="Chuvilskaya N."/>
            <person name="Rivkina E."/>
            <person name="Demidov N."/>
            <person name="Uchaeva V."/>
            <person name="Suetin S."/>
            <person name="Suzina N."/>
            <person name="Gilichinsky D."/>
        </authorList>
    </citation>
    <scope>NUCLEOTIDE SEQUENCE [LARGE SCALE GENOMIC DNA]</scope>
    <source>
        <strain evidence="1 2">C7</strain>
    </source>
</reference>
<dbReference type="PANTHER" id="PTHR43235:SF1">
    <property type="entry name" value="GLUTAMINE AMIDOTRANSFERASE PB2B2.05-RELATED"/>
    <property type="match status" value="1"/>
</dbReference>
<dbReference type="InterPro" id="IPR029062">
    <property type="entry name" value="Class_I_gatase-like"/>
</dbReference>
<dbReference type="Pfam" id="PF07722">
    <property type="entry name" value="Peptidase_C26"/>
    <property type="match status" value="1"/>
</dbReference>
<dbReference type="PROSITE" id="PS51273">
    <property type="entry name" value="GATASE_TYPE_1"/>
    <property type="match status" value="1"/>
</dbReference>
<keyword evidence="2" id="KW-1185">Reference proteome</keyword>
<dbReference type="Proteomes" id="UP001629953">
    <property type="component" value="Unassembled WGS sequence"/>
</dbReference>
<dbReference type="EMBL" id="JBEQCT010000001">
    <property type="protein sequence ID" value="MFM2483864.1"/>
    <property type="molecule type" value="Genomic_DNA"/>
</dbReference>